<dbReference type="EMBL" id="FNOB01000015">
    <property type="protein sequence ID" value="SDX40939.1"/>
    <property type="molecule type" value="Genomic_DNA"/>
</dbReference>
<dbReference type="InterPro" id="IPR008927">
    <property type="entry name" value="6-PGluconate_DH-like_C_sf"/>
</dbReference>
<sequence length="494" mass="53174">MDKLSLDNLQNLKPCVARPSYARGDLSPGIVHIGVGNFHRAHQAVYLDRLFEMGKGRDWALVGAGVRTADGAMRERLLGQDLLTTVVELAPEGHRARVTGAMVDFVPIAADNGPLIAAMARPSTRIVSLTVTEGGYYLDQHGAFDTAHPDMLRDARQPDAPGSAFGAILKALRLRRAAGLPPFTVMSCDNLPGNGHVAQGTVTGLAALSDQAFAEWVAANVAFPNGMVDRITPATGQREIDLVAREFGVDDAAPVLCEPFMQWVLEDNFPQGRPPLEDAGVTFTDQVHAFEAMKIRILNGGHAIIAYPAGLLGIEFAHEAMRDEQVAAFLHKVEVEEILPHVKPVPGTSLVDYLASIEERFANPDIGDRIRRLCLDGSNRQPKFIMPSVRDNLAAGQVPKGLALLSALWCRYCAGVDDQGQRIAPNDPDWTALNARALAAKHDPAQWLAMRDVYGAWGQDTGFVAAFAQALSALWSDGTRAVLARYLEGGASGA</sequence>
<dbReference type="GO" id="GO:0016616">
    <property type="term" value="F:oxidoreductase activity, acting on the CH-OH group of donors, NAD or NADP as acceptor"/>
    <property type="evidence" value="ECO:0007669"/>
    <property type="project" value="TreeGrafter"/>
</dbReference>
<dbReference type="InterPro" id="IPR013118">
    <property type="entry name" value="Mannitol_DH_C"/>
</dbReference>
<dbReference type="EMBL" id="BNAB01000016">
    <property type="protein sequence ID" value="GHE04387.1"/>
    <property type="molecule type" value="Genomic_DNA"/>
</dbReference>
<dbReference type="InterPro" id="IPR013131">
    <property type="entry name" value="Mannitol_DH_N"/>
</dbReference>
<dbReference type="InterPro" id="IPR013328">
    <property type="entry name" value="6PGD_dom2"/>
</dbReference>
<evidence type="ECO:0000313" key="5">
    <source>
        <dbReference type="EMBL" id="GHE04387.1"/>
    </source>
</evidence>
<dbReference type="SUPFAM" id="SSF51735">
    <property type="entry name" value="NAD(P)-binding Rossmann-fold domains"/>
    <property type="match status" value="1"/>
</dbReference>
<keyword evidence="2" id="KW-0520">NAD</keyword>
<dbReference type="Pfam" id="PF01232">
    <property type="entry name" value="Mannitol_dh"/>
    <property type="match status" value="1"/>
</dbReference>
<evidence type="ECO:0000313" key="6">
    <source>
        <dbReference type="EMBL" id="SDX40939.1"/>
    </source>
</evidence>
<dbReference type="PROSITE" id="PS00974">
    <property type="entry name" value="MANNITOL_DHGENASE"/>
    <property type="match status" value="1"/>
</dbReference>
<dbReference type="InterPro" id="IPR050988">
    <property type="entry name" value="Mannitol_DH/Oxidoreductase"/>
</dbReference>
<dbReference type="GO" id="GO:0019594">
    <property type="term" value="P:mannitol metabolic process"/>
    <property type="evidence" value="ECO:0007669"/>
    <property type="project" value="InterPro"/>
</dbReference>
<dbReference type="Proteomes" id="UP000634647">
    <property type="component" value="Unassembled WGS sequence"/>
</dbReference>
<comment type="caution">
    <text evidence="5">The sequence shown here is derived from an EMBL/GenBank/DDBJ whole genome shotgun (WGS) entry which is preliminary data.</text>
</comment>
<gene>
    <name evidence="5" type="primary">mtlK</name>
    <name evidence="5" type="ORF">GCM10008024_31430</name>
    <name evidence="6" type="ORF">SAMN05444006_11570</name>
</gene>
<dbReference type="InterPro" id="IPR036291">
    <property type="entry name" value="NAD(P)-bd_dom_sf"/>
</dbReference>
<evidence type="ECO:0000313" key="8">
    <source>
        <dbReference type="Proteomes" id="UP000634647"/>
    </source>
</evidence>
<reference evidence="5" key="1">
    <citation type="journal article" date="2014" name="Int. J. Syst. Evol. Microbiol.">
        <title>Complete genome sequence of Corynebacterium casei LMG S-19264T (=DSM 44701T), isolated from a smear-ripened cheese.</title>
        <authorList>
            <consortium name="US DOE Joint Genome Institute (JGI-PGF)"/>
            <person name="Walter F."/>
            <person name="Albersmeier A."/>
            <person name="Kalinowski J."/>
            <person name="Ruckert C."/>
        </authorList>
    </citation>
    <scope>NUCLEOTIDE SEQUENCE</scope>
    <source>
        <strain evidence="5">CGMCC 1.10859</strain>
    </source>
</reference>
<dbReference type="PANTHER" id="PTHR43362:SF1">
    <property type="entry name" value="MANNITOL DEHYDROGENASE 2-RELATED"/>
    <property type="match status" value="1"/>
</dbReference>
<dbReference type="Pfam" id="PF08125">
    <property type="entry name" value="Mannitol_dh_C"/>
    <property type="match status" value="1"/>
</dbReference>
<accession>A0AAN4UTW0</accession>
<organism evidence="5 8">
    <name type="scientific">Allgaiera indica</name>
    <dbReference type="NCBI Taxonomy" id="765699"/>
    <lineage>
        <taxon>Bacteria</taxon>
        <taxon>Pseudomonadati</taxon>
        <taxon>Pseudomonadota</taxon>
        <taxon>Alphaproteobacteria</taxon>
        <taxon>Rhodobacterales</taxon>
        <taxon>Paracoccaceae</taxon>
        <taxon>Allgaiera</taxon>
    </lineage>
</organism>
<reference evidence="6 7" key="2">
    <citation type="submission" date="2016-10" db="EMBL/GenBank/DDBJ databases">
        <authorList>
            <person name="Varghese N."/>
            <person name="Submissions S."/>
        </authorList>
    </citation>
    <scope>NUCLEOTIDE SEQUENCE [LARGE SCALE GENOMIC DNA]</scope>
    <source>
        <strain evidence="6 7">DSM 24802</strain>
    </source>
</reference>
<dbReference type="Gene3D" id="1.10.1040.10">
    <property type="entry name" value="N-(1-d-carboxylethyl)-l-norvaline Dehydrogenase, domain 2"/>
    <property type="match status" value="1"/>
</dbReference>
<dbReference type="Gene3D" id="3.40.50.720">
    <property type="entry name" value="NAD(P)-binding Rossmann-like Domain"/>
    <property type="match status" value="1"/>
</dbReference>
<dbReference type="AlphaFoldDB" id="A0AAN4UTW0"/>
<dbReference type="InterPro" id="IPR000669">
    <property type="entry name" value="Mannitol_DH"/>
</dbReference>
<protein>
    <submittedName>
        <fullName evidence="5">Mannitol 2-dehydrogenase</fullName>
    </submittedName>
</protein>
<dbReference type="SUPFAM" id="SSF48179">
    <property type="entry name" value="6-phosphogluconate dehydrogenase C-terminal domain-like"/>
    <property type="match status" value="1"/>
</dbReference>
<keyword evidence="1" id="KW-0560">Oxidoreductase</keyword>
<evidence type="ECO:0000256" key="1">
    <source>
        <dbReference type="ARBA" id="ARBA00023002"/>
    </source>
</evidence>
<dbReference type="PRINTS" id="PR00084">
    <property type="entry name" value="MTLDHDRGNASE"/>
</dbReference>
<dbReference type="RefSeq" id="WP_051645792.1">
    <property type="nucleotide sequence ID" value="NZ_BNAB01000016.1"/>
</dbReference>
<evidence type="ECO:0000313" key="7">
    <source>
        <dbReference type="Proteomes" id="UP000199541"/>
    </source>
</evidence>
<name>A0AAN4UTW0_9RHOB</name>
<evidence type="ECO:0000259" key="3">
    <source>
        <dbReference type="Pfam" id="PF01232"/>
    </source>
</evidence>
<feature type="domain" description="Mannitol dehydrogenase C-terminal" evidence="4">
    <location>
        <begin position="287"/>
        <end position="475"/>
    </location>
</feature>
<evidence type="ECO:0000256" key="2">
    <source>
        <dbReference type="ARBA" id="ARBA00023027"/>
    </source>
</evidence>
<dbReference type="Proteomes" id="UP000199541">
    <property type="component" value="Unassembled WGS sequence"/>
</dbReference>
<dbReference type="PANTHER" id="PTHR43362">
    <property type="entry name" value="MANNITOL DEHYDROGENASE DSF1-RELATED"/>
    <property type="match status" value="1"/>
</dbReference>
<feature type="domain" description="Mannitol dehydrogenase N-terminal" evidence="3">
    <location>
        <begin position="29"/>
        <end position="277"/>
    </location>
</feature>
<evidence type="ECO:0000259" key="4">
    <source>
        <dbReference type="Pfam" id="PF08125"/>
    </source>
</evidence>
<keyword evidence="7" id="KW-1185">Reference proteome</keyword>
<dbReference type="InterPro" id="IPR023027">
    <property type="entry name" value="Mannitol_DH_CS"/>
</dbReference>
<reference evidence="5" key="3">
    <citation type="submission" date="2023-06" db="EMBL/GenBank/DDBJ databases">
        <authorList>
            <person name="Sun Q."/>
            <person name="Zhou Y."/>
        </authorList>
    </citation>
    <scope>NUCLEOTIDE SEQUENCE</scope>
    <source>
        <strain evidence="5">CGMCC 1.10859</strain>
    </source>
</reference>
<proteinExistence type="predicted"/>